<reference evidence="1" key="1">
    <citation type="submission" date="2021-05" db="EMBL/GenBank/DDBJ databases">
        <authorList>
            <person name="Scholz U."/>
            <person name="Mascher M."/>
            <person name="Fiebig A."/>
        </authorList>
    </citation>
    <scope>NUCLEOTIDE SEQUENCE [LARGE SCALE GENOMIC DNA]</scope>
</reference>
<evidence type="ECO:0000313" key="2">
    <source>
        <dbReference type="Proteomes" id="UP001732700"/>
    </source>
</evidence>
<proteinExistence type="predicted"/>
<accession>A0ACD5XA31</accession>
<reference evidence="1" key="2">
    <citation type="submission" date="2025-09" db="UniProtKB">
        <authorList>
            <consortium name="EnsemblPlants"/>
        </authorList>
    </citation>
    <scope>IDENTIFICATION</scope>
</reference>
<evidence type="ECO:0000313" key="1">
    <source>
        <dbReference type="EnsemblPlants" id="AVESA.00010b.r2.4DG0761930.1.CDS"/>
    </source>
</evidence>
<name>A0ACD5XA31_AVESA</name>
<organism evidence="1 2">
    <name type="scientific">Avena sativa</name>
    <name type="common">Oat</name>
    <dbReference type="NCBI Taxonomy" id="4498"/>
    <lineage>
        <taxon>Eukaryota</taxon>
        <taxon>Viridiplantae</taxon>
        <taxon>Streptophyta</taxon>
        <taxon>Embryophyta</taxon>
        <taxon>Tracheophyta</taxon>
        <taxon>Spermatophyta</taxon>
        <taxon>Magnoliopsida</taxon>
        <taxon>Liliopsida</taxon>
        <taxon>Poales</taxon>
        <taxon>Poaceae</taxon>
        <taxon>BOP clade</taxon>
        <taxon>Pooideae</taxon>
        <taxon>Poodae</taxon>
        <taxon>Poeae</taxon>
        <taxon>Poeae Chloroplast Group 1 (Aveneae type)</taxon>
        <taxon>Aveninae</taxon>
        <taxon>Avena</taxon>
    </lineage>
</organism>
<dbReference type="Proteomes" id="UP001732700">
    <property type="component" value="Chromosome 4D"/>
</dbReference>
<sequence length="336" mass="38344">MMNWARNARSLLSQIATRCYDRGHAVSRLLMEDLGLIPAESAALRRRQYTTPPRPRRRLVLRWYHEPRKVAAATAITLSATVMAACSHYDREIVPCTYRSHLVVYSHQEERDLSDSALAEYKAELVQKNMLVVDPLDPRSVRVRLILDRIVHAAHRGLGIYDSSDAPMIRVTHKSRRKKYWGGKAPPPHTAHLRGINWEVILVRDRNVNAGITPNGKILVNTGLLDRYKTDGEIAAVLARQVAHVIARTCGDIKYRNRLQIEADYIGILLLGAAGFHPQWALVFYQKLGKDSLFCISHPRPEKRVQLLSEANTINQALELYREVTAMDKVTDRYFR</sequence>
<protein>
    <submittedName>
        <fullName evidence="1">Uncharacterized protein</fullName>
    </submittedName>
</protein>
<keyword evidence="2" id="KW-1185">Reference proteome</keyword>
<dbReference type="EnsemblPlants" id="AVESA.00010b.r2.4DG0761930.1">
    <property type="protein sequence ID" value="AVESA.00010b.r2.4DG0761930.1.CDS"/>
    <property type="gene ID" value="AVESA.00010b.r2.4DG0761930"/>
</dbReference>